<feature type="transmembrane region" description="Helical" evidence="2">
    <location>
        <begin position="61"/>
        <end position="81"/>
    </location>
</feature>
<feature type="region of interest" description="Disordered" evidence="1">
    <location>
        <begin position="1"/>
        <end position="21"/>
    </location>
</feature>
<name>A0ABQ3AM35_9ACTN</name>
<dbReference type="SUPFAM" id="SSF103473">
    <property type="entry name" value="MFS general substrate transporter"/>
    <property type="match status" value="1"/>
</dbReference>
<comment type="caution">
    <text evidence="3">The sequence shown here is derived from an EMBL/GenBank/DDBJ whole genome shotgun (WGS) entry which is preliminary data.</text>
</comment>
<sequence>MTAFSTPAGADPGDHEERPSTLSLLTGRPVRGLLTIAFLTRTTAATLPILLLLALADAHGYARAATVGGTYTLVLALCAPLRGRLLDRCGPRMLLAMACATTVLLALVAASIHFTWPWPTTLPLVIAATLTSPPLNAALRSSWRRLATGDAQLKAVHSADSVLEEAGFVLAPLAAGTVLVLLGPRHGYETAAACFVAVMALYLAAARRHHLTPTHTPAPATTVRPRRRRWLGPLALPGMPAILLPLLVMGALFGGTGILVPAYTQHQHATAWLGPLLAATSTGGVLGGIAYAALPWRSDLWRKYRILTLGFTTPALLLFLARPLWLLAALLLIAGLFVTPLFINAFLLTDATATDETRIEANTWIGATADVANGIMATIIGTLVQAQKWNTALFTLTCCAATGAAATLIQMSRHRSRPVVPGAGERQPADTATGLPPRAVVVRPAPSPAAQAVSEQNP</sequence>
<evidence type="ECO:0000256" key="2">
    <source>
        <dbReference type="SAM" id="Phobius"/>
    </source>
</evidence>
<feature type="transmembrane region" description="Helical" evidence="2">
    <location>
        <begin position="272"/>
        <end position="292"/>
    </location>
</feature>
<accession>A0ABQ3AM35</accession>
<feature type="transmembrane region" description="Helical" evidence="2">
    <location>
        <begin position="234"/>
        <end position="260"/>
    </location>
</feature>
<feature type="transmembrane region" description="Helical" evidence="2">
    <location>
        <begin position="327"/>
        <end position="349"/>
    </location>
</feature>
<dbReference type="EMBL" id="BMUU01000015">
    <property type="protein sequence ID" value="GGY61628.1"/>
    <property type="molecule type" value="Genomic_DNA"/>
</dbReference>
<keyword evidence="2" id="KW-0812">Transmembrane</keyword>
<feature type="compositionally biased region" description="Low complexity" evidence="1">
    <location>
        <begin position="436"/>
        <end position="458"/>
    </location>
</feature>
<protein>
    <recommendedName>
        <fullName evidence="5">MFS transporter</fullName>
    </recommendedName>
</protein>
<dbReference type="Proteomes" id="UP000600946">
    <property type="component" value="Unassembled WGS sequence"/>
</dbReference>
<feature type="transmembrane region" description="Helical" evidence="2">
    <location>
        <begin position="93"/>
        <end position="116"/>
    </location>
</feature>
<feature type="transmembrane region" description="Helical" evidence="2">
    <location>
        <begin position="33"/>
        <end position="55"/>
    </location>
</feature>
<feature type="transmembrane region" description="Helical" evidence="2">
    <location>
        <begin position="361"/>
        <end position="383"/>
    </location>
</feature>
<dbReference type="PANTHER" id="PTHR23542">
    <property type="match status" value="1"/>
</dbReference>
<organism evidence="3 4">
    <name type="scientific">Streptomyces xanthochromogenes</name>
    <dbReference type="NCBI Taxonomy" id="67384"/>
    <lineage>
        <taxon>Bacteria</taxon>
        <taxon>Bacillati</taxon>
        <taxon>Actinomycetota</taxon>
        <taxon>Actinomycetes</taxon>
        <taxon>Kitasatosporales</taxon>
        <taxon>Streptomycetaceae</taxon>
        <taxon>Streptomyces</taxon>
    </lineage>
</organism>
<proteinExistence type="predicted"/>
<feature type="transmembrane region" description="Helical" evidence="2">
    <location>
        <begin position="188"/>
        <end position="205"/>
    </location>
</feature>
<feature type="region of interest" description="Disordered" evidence="1">
    <location>
        <begin position="417"/>
        <end position="458"/>
    </location>
</feature>
<evidence type="ECO:0000313" key="4">
    <source>
        <dbReference type="Proteomes" id="UP000600946"/>
    </source>
</evidence>
<evidence type="ECO:0008006" key="5">
    <source>
        <dbReference type="Google" id="ProtNLM"/>
    </source>
</evidence>
<dbReference type="Pfam" id="PF07690">
    <property type="entry name" value="MFS_1"/>
    <property type="match status" value="1"/>
</dbReference>
<feature type="transmembrane region" description="Helical" evidence="2">
    <location>
        <begin position="304"/>
        <end position="321"/>
    </location>
</feature>
<keyword evidence="4" id="KW-1185">Reference proteome</keyword>
<dbReference type="Gene3D" id="1.20.1250.20">
    <property type="entry name" value="MFS general substrate transporter like domains"/>
    <property type="match status" value="2"/>
</dbReference>
<keyword evidence="2" id="KW-1133">Transmembrane helix</keyword>
<dbReference type="InterPro" id="IPR036259">
    <property type="entry name" value="MFS_trans_sf"/>
</dbReference>
<keyword evidence="2" id="KW-0472">Membrane</keyword>
<evidence type="ECO:0000256" key="1">
    <source>
        <dbReference type="SAM" id="MobiDB-lite"/>
    </source>
</evidence>
<gene>
    <name evidence="3" type="ORF">GCM10010326_65580</name>
</gene>
<evidence type="ECO:0000313" key="3">
    <source>
        <dbReference type="EMBL" id="GGY61628.1"/>
    </source>
</evidence>
<reference evidence="4" key="1">
    <citation type="journal article" date="2019" name="Int. J. Syst. Evol. Microbiol.">
        <title>The Global Catalogue of Microorganisms (GCM) 10K type strain sequencing project: providing services to taxonomists for standard genome sequencing and annotation.</title>
        <authorList>
            <consortium name="The Broad Institute Genomics Platform"/>
            <consortium name="The Broad Institute Genome Sequencing Center for Infectious Disease"/>
            <person name="Wu L."/>
            <person name="Ma J."/>
        </authorList>
    </citation>
    <scope>NUCLEOTIDE SEQUENCE [LARGE SCALE GENOMIC DNA]</scope>
    <source>
        <strain evidence="4">JCM 4594</strain>
    </source>
</reference>
<dbReference type="PANTHER" id="PTHR23542:SF1">
    <property type="entry name" value="MAJOR FACILITATOR SUPERFAMILY (MFS) PROFILE DOMAIN-CONTAINING PROTEIN"/>
    <property type="match status" value="1"/>
</dbReference>
<dbReference type="InterPro" id="IPR011701">
    <property type="entry name" value="MFS"/>
</dbReference>
<feature type="transmembrane region" description="Helical" evidence="2">
    <location>
        <begin position="389"/>
        <end position="409"/>
    </location>
</feature>